<dbReference type="InterPro" id="IPR000792">
    <property type="entry name" value="Tscrpt_reg_LuxR_C"/>
</dbReference>
<dbReference type="PROSITE" id="PS50043">
    <property type="entry name" value="HTH_LUXR_2"/>
    <property type="match status" value="1"/>
</dbReference>
<dbReference type="GO" id="GO:0000160">
    <property type="term" value="P:phosphorelay signal transduction system"/>
    <property type="evidence" value="ECO:0007669"/>
    <property type="project" value="InterPro"/>
</dbReference>
<dbReference type="RefSeq" id="WP_068496409.1">
    <property type="nucleotide sequence ID" value="NZ_LWQU01000011.1"/>
</dbReference>
<dbReference type="PRINTS" id="PR00038">
    <property type="entry name" value="HTHLUXR"/>
</dbReference>
<keyword evidence="2 6" id="KW-0238">DNA-binding</keyword>
<dbReference type="InterPro" id="IPR058245">
    <property type="entry name" value="NreC/VraR/RcsB-like_REC"/>
</dbReference>
<dbReference type="PROSITE" id="PS50110">
    <property type="entry name" value="RESPONSE_REGULATORY"/>
    <property type="match status" value="1"/>
</dbReference>
<feature type="modified residue" description="4-aspartylphosphate" evidence="3">
    <location>
        <position position="54"/>
    </location>
</feature>
<feature type="domain" description="HTH luxR-type" evidence="4">
    <location>
        <begin position="152"/>
        <end position="217"/>
    </location>
</feature>
<dbReference type="Pfam" id="PF00196">
    <property type="entry name" value="GerE"/>
    <property type="match status" value="1"/>
</dbReference>
<evidence type="ECO:0000256" key="3">
    <source>
        <dbReference type="PROSITE-ProRule" id="PRU00169"/>
    </source>
</evidence>
<dbReference type="InterPro" id="IPR011006">
    <property type="entry name" value="CheY-like_superfamily"/>
</dbReference>
<dbReference type="SUPFAM" id="SSF46894">
    <property type="entry name" value="C-terminal effector domain of the bipartite response regulators"/>
    <property type="match status" value="1"/>
</dbReference>
<dbReference type="InterPro" id="IPR051015">
    <property type="entry name" value="EvgA-like"/>
</dbReference>
<dbReference type="AlphaFoldDB" id="A0A178N1P1"/>
<sequence length="228" mass="24422">MQILVADDHKLVRDGLKPFLHELDPTAEILDAATLDEALTAAATAEHLGLILLDLMMPGMDGLKGIERVKTKYPSVPVVVVSGFSTRDHVVAAVQAGASGFIPKTVSGAAMVNALRLVLSGEKYLPSSTFFETPGGLNGMPPSPNFCRPNGVPAPFDKLSKREAEILLLLVEGRTNKEIAIALDLQEITIKVHLRNVYRKIGAANRAQAVRIAMSSGWAPAQPQPMQV</sequence>
<dbReference type="Pfam" id="PF00072">
    <property type="entry name" value="Response_reg"/>
    <property type="match status" value="1"/>
</dbReference>
<dbReference type="SMART" id="SM00421">
    <property type="entry name" value="HTH_LUXR"/>
    <property type="match status" value="1"/>
</dbReference>
<evidence type="ECO:0000259" key="4">
    <source>
        <dbReference type="PROSITE" id="PS50043"/>
    </source>
</evidence>
<proteinExistence type="predicted"/>
<dbReference type="GO" id="GO:0006355">
    <property type="term" value="P:regulation of DNA-templated transcription"/>
    <property type="evidence" value="ECO:0007669"/>
    <property type="project" value="InterPro"/>
</dbReference>
<reference evidence="6 7" key="1">
    <citation type="submission" date="2016-04" db="EMBL/GenBank/DDBJ databases">
        <title>Draft genome sequence of freshwater magnetotactic bacteria Magnetospirillum marisnigri SP-1 and Magnetospirillum moscoviense BB-1.</title>
        <authorList>
            <person name="Koziaeva V."/>
            <person name="Dziuba M.V."/>
            <person name="Ivanov T.M."/>
            <person name="Kuznetsov B."/>
            <person name="Grouzdev D.S."/>
        </authorList>
    </citation>
    <scope>NUCLEOTIDE SEQUENCE [LARGE SCALE GENOMIC DNA]</scope>
    <source>
        <strain evidence="6 7">BB-1</strain>
    </source>
</reference>
<organism evidence="6 7">
    <name type="scientific">Magnetospirillum moscoviense</name>
    <dbReference type="NCBI Taxonomy" id="1437059"/>
    <lineage>
        <taxon>Bacteria</taxon>
        <taxon>Pseudomonadati</taxon>
        <taxon>Pseudomonadota</taxon>
        <taxon>Alphaproteobacteria</taxon>
        <taxon>Rhodospirillales</taxon>
        <taxon>Rhodospirillaceae</taxon>
        <taxon>Magnetospirillum</taxon>
    </lineage>
</organism>
<evidence type="ECO:0000259" key="5">
    <source>
        <dbReference type="PROSITE" id="PS50110"/>
    </source>
</evidence>
<dbReference type="PANTHER" id="PTHR45566">
    <property type="entry name" value="HTH-TYPE TRANSCRIPTIONAL REGULATOR YHJB-RELATED"/>
    <property type="match status" value="1"/>
</dbReference>
<protein>
    <submittedName>
        <fullName evidence="6">DNA-binding response regulator</fullName>
    </submittedName>
</protein>
<dbReference type="CDD" id="cd17535">
    <property type="entry name" value="REC_NarL-like"/>
    <property type="match status" value="1"/>
</dbReference>
<name>A0A178N1P1_9PROT</name>
<evidence type="ECO:0000313" key="6">
    <source>
        <dbReference type="EMBL" id="OAN67002.1"/>
    </source>
</evidence>
<dbReference type="InterPro" id="IPR016032">
    <property type="entry name" value="Sig_transdc_resp-reg_C-effctor"/>
</dbReference>
<dbReference type="Proteomes" id="UP000078543">
    <property type="component" value="Unassembled WGS sequence"/>
</dbReference>
<dbReference type="GO" id="GO:0003677">
    <property type="term" value="F:DNA binding"/>
    <property type="evidence" value="ECO:0007669"/>
    <property type="project" value="UniProtKB-KW"/>
</dbReference>
<gene>
    <name evidence="6" type="ORF">A6A05_05460</name>
</gene>
<dbReference type="PROSITE" id="PS00622">
    <property type="entry name" value="HTH_LUXR_1"/>
    <property type="match status" value="1"/>
</dbReference>
<keyword evidence="7" id="KW-1185">Reference proteome</keyword>
<dbReference type="SUPFAM" id="SSF52172">
    <property type="entry name" value="CheY-like"/>
    <property type="match status" value="1"/>
</dbReference>
<dbReference type="EMBL" id="LWQU01000011">
    <property type="protein sequence ID" value="OAN67002.1"/>
    <property type="molecule type" value="Genomic_DNA"/>
</dbReference>
<dbReference type="OrthoDB" id="9805444at2"/>
<dbReference type="InterPro" id="IPR001789">
    <property type="entry name" value="Sig_transdc_resp-reg_receiver"/>
</dbReference>
<feature type="domain" description="Response regulatory" evidence="5">
    <location>
        <begin position="2"/>
        <end position="119"/>
    </location>
</feature>
<comment type="caution">
    <text evidence="6">The sequence shown here is derived from an EMBL/GenBank/DDBJ whole genome shotgun (WGS) entry which is preliminary data.</text>
</comment>
<dbReference type="Gene3D" id="3.40.50.2300">
    <property type="match status" value="1"/>
</dbReference>
<evidence type="ECO:0000256" key="1">
    <source>
        <dbReference type="ARBA" id="ARBA00022553"/>
    </source>
</evidence>
<evidence type="ECO:0000313" key="7">
    <source>
        <dbReference type="Proteomes" id="UP000078543"/>
    </source>
</evidence>
<keyword evidence="1 3" id="KW-0597">Phosphoprotein</keyword>
<evidence type="ECO:0000256" key="2">
    <source>
        <dbReference type="ARBA" id="ARBA00023125"/>
    </source>
</evidence>
<dbReference type="CDD" id="cd06170">
    <property type="entry name" value="LuxR_C_like"/>
    <property type="match status" value="1"/>
</dbReference>
<accession>A0A178N1P1</accession>
<dbReference type="STRING" id="1437059.A6A05_05460"/>
<dbReference type="SMART" id="SM00448">
    <property type="entry name" value="REC"/>
    <property type="match status" value="1"/>
</dbReference>
<dbReference type="PANTHER" id="PTHR45566:SF2">
    <property type="entry name" value="NARL SUBFAMILY"/>
    <property type="match status" value="1"/>
</dbReference>